<evidence type="ECO:0000256" key="2">
    <source>
        <dbReference type="ARBA" id="ARBA00022525"/>
    </source>
</evidence>
<dbReference type="Gene3D" id="2.20.100.10">
    <property type="entry name" value="Thrombospondin type-1 (TSP1) repeat"/>
    <property type="match status" value="2"/>
</dbReference>
<dbReference type="PANTHER" id="PTHR22906">
    <property type="entry name" value="PROPERDIN"/>
    <property type="match status" value="1"/>
</dbReference>
<dbReference type="PANTHER" id="PTHR22906:SF43">
    <property type="entry name" value="PROPERDIN"/>
    <property type="match status" value="1"/>
</dbReference>
<dbReference type="Proteomes" id="UP001347796">
    <property type="component" value="Unassembled WGS sequence"/>
</dbReference>
<evidence type="ECO:0000256" key="3">
    <source>
        <dbReference type="ARBA" id="ARBA00022729"/>
    </source>
</evidence>
<keyword evidence="4" id="KW-0677">Repeat</keyword>
<dbReference type="FunFam" id="2.20.100.10:FF:000001">
    <property type="entry name" value="semaphorin-5A isoform X1"/>
    <property type="match status" value="1"/>
</dbReference>
<dbReference type="PROSITE" id="PS50092">
    <property type="entry name" value="TSP1"/>
    <property type="match status" value="2"/>
</dbReference>
<evidence type="ECO:0000313" key="8">
    <source>
        <dbReference type="Proteomes" id="UP001347796"/>
    </source>
</evidence>
<comment type="subcellular location">
    <subcellularLocation>
        <location evidence="1">Secreted</location>
    </subcellularLocation>
</comment>
<accession>A0AAN8Q769</accession>
<keyword evidence="8" id="KW-1185">Reference proteome</keyword>
<evidence type="ECO:0000259" key="6">
    <source>
        <dbReference type="PROSITE" id="PS50940"/>
    </source>
</evidence>
<dbReference type="Pfam" id="PF01607">
    <property type="entry name" value="CBM_14"/>
    <property type="match status" value="2"/>
</dbReference>
<dbReference type="PROSITE" id="PS50940">
    <property type="entry name" value="CHIT_BIND_II"/>
    <property type="match status" value="2"/>
</dbReference>
<dbReference type="GO" id="GO:0005576">
    <property type="term" value="C:extracellular region"/>
    <property type="evidence" value="ECO:0007669"/>
    <property type="project" value="InterPro"/>
</dbReference>
<dbReference type="InterPro" id="IPR052065">
    <property type="entry name" value="Compl_asym_regulator"/>
</dbReference>
<dbReference type="AlphaFoldDB" id="A0AAN8Q769"/>
<dbReference type="InterPro" id="IPR036383">
    <property type="entry name" value="TSP1_rpt_sf"/>
</dbReference>
<evidence type="ECO:0000313" key="7">
    <source>
        <dbReference type="EMBL" id="KAK6195043.1"/>
    </source>
</evidence>
<feature type="domain" description="Chitin-binding type-2" evidence="6">
    <location>
        <begin position="188"/>
        <end position="244"/>
    </location>
</feature>
<dbReference type="InterPro" id="IPR002557">
    <property type="entry name" value="Chitin-bd_dom"/>
</dbReference>
<keyword evidence="2" id="KW-0964">Secreted</keyword>
<dbReference type="EMBL" id="JAZGQO010000001">
    <property type="protein sequence ID" value="KAK6195043.1"/>
    <property type="molecule type" value="Genomic_DNA"/>
</dbReference>
<dbReference type="SUPFAM" id="SSF57625">
    <property type="entry name" value="Invertebrate chitin-binding proteins"/>
    <property type="match status" value="2"/>
</dbReference>
<dbReference type="Gene3D" id="2.170.140.10">
    <property type="entry name" value="Chitin binding domain"/>
    <property type="match status" value="1"/>
</dbReference>
<dbReference type="SMART" id="SM00209">
    <property type="entry name" value="TSP1"/>
    <property type="match status" value="2"/>
</dbReference>
<protein>
    <recommendedName>
        <fullName evidence="6">Chitin-binding type-2 domain-containing protein</fullName>
    </recommendedName>
</protein>
<evidence type="ECO:0000256" key="4">
    <source>
        <dbReference type="ARBA" id="ARBA00022737"/>
    </source>
</evidence>
<keyword evidence="5" id="KW-1015">Disulfide bond</keyword>
<keyword evidence="3" id="KW-0732">Signal</keyword>
<evidence type="ECO:0000256" key="1">
    <source>
        <dbReference type="ARBA" id="ARBA00004613"/>
    </source>
</evidence>
<dbReference type="Gene3D" id="3.20.20.80">
    <property type="entry name" value="Glycosidases"/>
    <property type="match status" value="1"/>
</dbReference>
<feature type="domain" description="Chitin-binding type-2" evidence="6">
    <location>
        <begin position="135"/>
        <end position="181"/>
    </location>
</feature>
<proteinExistence type="predicted"/>
<reference evidence="7 8" key="1">
    <citation type="submission" date="2024-01" db="EMBL/GenBank/DDBJ databases">
        <title>The genome of the rayed Mediterranean limpet Patella caerulea (Linnaeus, 1758).</title>
        <authorList>
            <person name="Anh-Thu Weber A."/>
            <person name="Halstead-Nussloch G."/>
        </authorList>
    </citation>
    <scope>NUCLEOTIDE SEQUENCE [LARGE SCALE GENOMIC DNA]</scope>
    <source>
        <strain evidence="7">AATW-2023a</strain>
        <tissue evidence="7">Whole specimen</tissue>
    </source>
</reference>
<dbReference type="SMART" id="SM00494">
    <property type="entry name" value="ChtBD2"/>
    <property type="match status" value="2"/>
</dbReference>
<dbReference type="SUPFAM" id="SSF82895">
    <property type="entry name" value="TSP-1 type 1 repeat"/>
    <property type="match status" value="2"/>
</dbReference>
<organism evidence="7 8">
    <name type="scientific">Patella caerulea</name>
    <name type="common">Rayed Mediterranean limpet</name>
    <dbReference type="NCBI Taxonomy" id="87958"/>
    <lineage>
        <taxon>Eukaryota</taxon>
        <taxon>Metazoa</taxon>
        <taxon>Spiralia</taxon>
        <taxon>Lophotrochozoa</taxon>
        <taxon>Mollusca</taxon>
        <taxon>Gastropoda</taxon>
        <taxon>Patellogastropoda</taxon>
        <taxon>Patelloidea</taxon>
        <taxon>Patellidae</taxon>
        <taxon>Patella</taxon>
    </lineage>
</organism>
<sequence>MTTTTPAPINGGWTEYEETGITACSASCGNGTQIRTLARQCTNPAPSNGGSDCEGNSTRNETIDCNIQPCPVNGGWSDWSEWEDKDECSVFCGTGELRQSRSRTCDNSAPAFGGADCSGGNRQNRTVDCNTDDCGDQCPLNVVKYFPHPNNTKRFYQCDNGVARLQDCAPSTVWKQAVLTCIHPCVPDDDCSNGKSLTADPTDCTKFYHCKFGERCGPAMHCSLGLAFNPAITNCDFRHNVPAC</sequence>
<dbReference type="Pfam" id="PF00090">
    <property type="entry name" value="TSP_1"/>
    <property type="match status" value="2"/>
</dbReference>
<dbReference type="InterPro" id="IPR000884">
    <property type="entry name" value="TSP1_rpt"/>
</dbReference>
<comment type="caution">
    <text evidence="7">The sequence shown here is derived from an EMBL/GenBank/DDBJ whole genome shotgun (WGS) entry which is preliminary data.</text>
</comment>
<evidence type="ECO:0000256" key="5">
    <source>
        <dbReference type="ARBA" id="ARBA00023157"/>
    </source>
</evidence>
<dbReference type="InterPro" id="IPR036508">
    <property type="entry name" value="Chitin-bd_dom_sf"/>
</dbReference>
<dbReference type="GO" id="GO:0008061">
    <property type="term" value="F:chitin binding"/>
    <property type="evidence" value="ECO:0007669"/>
    <property type="project" value="InterPro"/>
</dbReference>
<name>A0AAN8Q769_PATCE</name>
<gene>
    <name evidence="7" type="ORF">SNE40_000559</name>
</gene>